<gene>
    <name evidence="1" type="ORF">PYCCODRAFT_1351830</name>
</gene>
<keyword evidence="2" id="KW-1185">Reference proteome</keyword>
<evidence type="ECO:0008006" key="3">
    <source>
        <dbReference type="Google" id="ProtNLM"/>
    </source>
</evidence>
<dbReference type="Proteomes" id="UP000193067">
    <property type="component" value="Unassembled WGS sequence"/>
</dbReference>
<name>A0A1Y2IMF9_TRAC3</name>
<dbReference type="OrthoDB" id="2717295at2759"/>
<protein>
    <recommendedName>
        <fullName evidence="3">Reverse transcriptase domain-containing protein</fullName>
    </recommendedName>
</protein>
<dbReference type="STRING" id="1353009.A0A1Y2IMF9"/>
<evidence type="ECO:0000313" key="1">
    <source>
        <dbReference type="EMBL" id="OSD02295.1"/>
    </source>
</evidence>
<dbReference type="AlphaFoldDB" id="A0A1Y2IMF9"/>
<proteinExistence type="predicted"/>
<evidence type="ECO:0000313" key="2">
    <source>
        <dbReference type="Proteomes" id="UP000193067"/>
    </source>
</evidence>
<reference evidence="1 2" key="1">
    <citation type="journal article" date="2015" name="Biotechnol. Biofuels">
        <title>Enhanced degradation of softwood versus hardwood by the white-rot fungus Pycnoporus coccineus.</title>
        <authorList>
            <person name="Couturier M."/>
            <person name="Navarro D."/>
            <person name="Chevret D."/>
            <person name="Henrissat B."/>
            <person name="Piumi F."/>
            <person name="Ruiz-Duenas F.J."/>
            <person name="Martinez A.T."/>
            <person name="Grigoriev I.V."/>
            <person name="Riley R."/>
            <person name="Lipzen A."/>
            <person name="Berrin J.G."/>
            <person name="Master E.R."/>
            <person name="Rosso M.N."/>
        </authorList>
    </citation>
    <scope>NUCLEOTIDE SEQUENCE [LARGE SCALE GENOMIC DNA]</scope>
    <source>
        <strain evidence="1 2">BRFM310</strain>
    </source>
</reference>
<accession>A0A1Y2IMF9</accession>
<dbReference type="PANTHER" id="PTHR19446">
    <property type="entry name" value="REVERSE TRANSCRIPTASES"/>
    <property type="match status" value="1"/>
</dbReference>
<feature type="non-terminal residue" evidence="1">
    <location>
        <position position="1"/>
    </location>
</feature>
<sequence length="82" mass="9150">KALRSFKAPGPDAIPNEVYKHCVDTLTPVLAPLFRATFALDYYPDAWKISNTVVLQKPGKSDYTVAKAWRPIALLNCMSKIL</sequence>
<dbReference type="EMBL" id="KZ084106">
    <property type="protein sequence ID" value="OSD02295.1"/>
    <property type="molecule type" value="Genomic_DNA"/>
</dbReference>
<feature type="non-terminal residue" evidence="1">
    <location>
        <position position="82"/>
    </location>
</feature>
<organism evidence="1 2">
    <name type="scientific">Trametes coccinea (strain BRFM310)</name>
    <name type="common">Pycnoporus coccineus</name>
    <dbReference type="NCBI Taxonomy" id="1353009"/>
    <lineage>
        <taxon>Eukaryota</taxon>
        <taxon>Fungi</taxon>
        <taxon>Dikarya</taxon>
        <taxon>Basidiomycota</taxon>
        <taxon>Agaricomycotina</taxon>
        <taxon>Agaricomycetes</taxon>
        <taxon>Polyporales</taxon>
        <taxon>Polyporaceae</taxon>
        <taxon>Trametes</taxon>
    </lineage>
</organism>